<dbReference type="Pfam" id="PF00132">
    <property type="entry name" value="Hexapep"/>
    <property type="match status" value="1"/>
</dbReference>
<dbReference type="InterPro" id="IPR001451">
    <property type="entry name" value="Hexapep"/>
</dbReference>
<gene>
    <name evidence="1" type="ORF">METZ01_LOCUS126551</name>
</gene>
<accession>A0A381YB92</accession>
<dbReference type="SUPFAM" id="SSF51161">
    <property type="entry name" value="Trimeric LpxA-like enzymes"/>
    <property type="match status" value="1"/>
</dbReference>
<sequence length="167" mass="17893">MAPDIADDVFIADNAVVIGSVSIASQASVWFGTVLRGDNDEIQIGERSNVQDGSVIHVDEGVPTRIGNDVSIGHNTMIHGCTIGDGSLIGIGSVILDFANIGRHSLVGANSLITEGKEFPDRVLILGSPAKVIRELTDQEVSQLQVNADHYVKKSRNYRSRLSLQTE</sequence>
<proteinExistence type="predicted"/>
<name>A0A381YB92_9ZZZZ</name>
<evidence type="ECO:0000313" key="1">
    <source>
        <dbReference type="EMBL" id="SVA73697.1"/>
    </source>
</evidence>
<dbReference type="InterPro" id="IPR050484">
    <property type="entry name" value="Transf_Hexapept/Carb_Anhydrase"/>
</dbReference>
<dbReference type="CDD" id="cd04645">
    <property type="entry name" value="LbH_gamma_CA_like"/>
    <property type="match status" value="1"/>
</dbReference>
<organism evidence="1">
    <name type="scientific">marine metagenome</name>
    <dbReference type="NCBI Taxonomy" id="408172"/>
    <lineage>
        <taxon>unclassified sequences</taxon>
        <taxon>metagenomes</taxon>
        <taxon>ecological metagenomes</taxon>
    </lineage>
</organism>
<dbReference type="EMBL" id="UINC01017701">
    <property type="protein sequence ID" value="SVA73697.1"/>
    <property type="molecule type" value="Genomic_DNA"/>
</dbReference>
<dbReference type="PANTHER" id="PTHR13061:SF29">
    <property type="entry name" value="GAMMA CARBONIC ANHYDRASE-LIKE 1, MITOCHONDRIAL-RELATED"/>
    <property type="match status" value="1"/>
</dbReference>
<dbReference type="PANTHER" id="PTHR13061">
    <property type="entry name" value="DYNACTIN SUBUNIT P25"/>
    <property type="match status" value="1"/>
</dbReference>
<evidence type="ECO:0008006" key="2">
    <source>
        <dbReference type="Google" id="ProtNLM"/>
    </source>
</evidence>
<protein>
    <recommendedName>
        <fullName evidence="2">Gamma carbonic anhydrase family protein</fullName>
    </recommendedName>
</protein>
<dbReference type="Gene3D" id="2.160.10.10">
    <property type="entry name" value="Hexapeptide repeat proteins"/>
    <property type="match status" value="1"/>
</dbReference>
<dbReference type="AlphaFoldDB" id="A0A381YB92"/>
<dbReference type="InterPro" id="IPR047324">
    <property type="entry name" value="LbH_gamma_CA-like"/>
</dbReference>
<reference evidence="1" key="1">
    <citation type="submission" date="2018-05" db="EMBL/GenBank/DDBJ databases">
        <authorList>
            <person name="Lanie J.A."/>
            <person name="Ng W.-L."/>
            <person name="Kazmierczak K.M."/>
            <person name="Andrzejewski T.M."/>
            <person name="Davidsen T.M."/>
            <person name="Wayne K.J."/>
            <person name="Tettelin H."/>
            <person name="Glass J.I."/>
            <person name="Rusch D."/>
            <person name="Podicherti R."/>
            <person name="Tsui H.-C.T."/>
            <person name="Winkler M.E."/>
        </authorList>
    </citation>
    <scope>NUCLEOTIDE SEQUENCE</scope>
</reference>
<dbReference type="InterPro" id="IPR011004">
    <property type="entry name" value="Trimer_LpxA-like_sf"/>
</dbReference>